<keyword evidence="2" id="KW-0732">Signal</keyword>
<keyword evidence="1" id="KW-0472">Membrane</keyword>
<dbReference type="RefSeq" id="WP_344168714.1">
    <property type="nucleotide sequence ID" value="NZ_BAAARY010000003.1"/>
</dbReference>
<comment type="caution">
    <text evidence="3">The sequence shown here is derived from an EMBL/GenBank/DDBJ whole genome shotgun (WGS) entry which is preliminary data.</text>
</comment>
<keyword evidence="4" id="KW-1185">Reference proteome</keyword>
<name>A0ABP6AGN1_9ACTN</name>
<evidence type="ECO:0000313" key="4">
    <source>
        <dbReference type="Proteomes" id="UP001499978"/>
    </source>
</evidence>
<evidence type="ECO:0000313" key="3">
    <source>
        <dbReference type="EMBL" id="GAA2515026.1"/>
    </source>
</evidence>
<keyword evidence="1" id="KW-0812">Transmembrane</keyword>
<feature type="transmembrane region" description="Helical" evidence="1">
    <location>
        <begin position="43"/>
        <end position="64"/>
    </location>
</feature>
<sequence length="111" mass="11708">MGKRRNTYLPALAVGLLLLGSVAGCAGAPGPNNVAEVATGHLSNFWAGLWHGIILPITFVVSLFTDEISIYDVHNNGNWYDFGYVLGLSFHGGVFGQGSRAASSRRSRGSG</sequence>
<evidence type="ECO:0000256" key="1">
    <source>
        <dbReference type="SAM" id="Phobius"/>
    </source>
</evidence>
<reference evidence="4" key="1">
    <citation type="journal article" date="2019" name="Int. J. Syst. Evol. Microbiol.">
        <title>The Global Catalogue of Microorganisms (GCM) 10K type strain sequencing project: providing services to taxonomists for standard genome sequencing and annotation.</title>
        <authorList>
            <consortium name="The Broad Institute Genomics Platform"/>
            <consortium name="The Broad Institute Genome Sequencing Center for Infectious Disease"/>
            <person name="Wu L."/>
            <person name="Ma J."/>
        </authorList>
    </citation>
    <scope>NUCLEOTIDE SEQUENCE [LARGE SCALE GENOMIC DNA]</scope>
    <source>
        <strain evidence="4">JCM 3367</strain>
    </source>
</reference>
<dbReference type="EMBL" id="BAAARY010000003">
    <property type="protein sequence ID" value="GAA2515026.1"/>
    <property type="molecule type" value="Genomic_DNA"/>
</dbReference>
<protein>
    <submittedName>
        <fullName evidence="3">Uncharacterized protein</fullName>
    </submittedName>
</protein>
<evidence type="ECO:0000256" key="2">
    <source>
        <dbReference type="SAM" id="SignalP"/>
    </source>
</evidence>
<dbReference type="Proteomes" id="UP001499978">
    <property type="component" value="Unassembled WGS sequence"/>
</dbReference>
<gene>
    <name evidence="3" type="ORF">GCM10010201_09110</name>
</gene>
<organism evidence="3 4">
    <name type="scientific">Pilimelia columellifera subsp. columellifera</name>
    <dbReference type="NCBI Taxonomy" id="706583"/>
    <lineage>
        <taxon>Bacteria</taxon>
        <taxon>Bacillati</taxon>
        <taxon>Actinomycetota</taxon>
        <taxon>Actinomycetes</taxon>
        <taxon>Micromonosporales</taxon>
        <taxon>Micromonosporaceae</taxon>
        <taxon>Pilimelia</taxon>
    </lineage>
</organism>
<accession>A0ABP6AGN1</accession>
<dbReference type="PROSITE" id="PS51257">
    <property type="entry name" value="PROKAR_LIPOPROTEIN"/>
    <property type="match status" value="1"/>
</dbReference>
<feature type="chain" id="PRO_5046570658" evidence="2">
    <location>
        <begin position="27"/>
        <end position="111"/>
    </location>
</feature>
<proteinExistence type="predicted"/>
<feature type="signal peptide" evidence="2">
    <location>
        <begin position="1"/>
        <end position="26"/>
    </location>
</feature>
<keyword evidence="1" id="KW-1133">Transmembrane helix</keyword>